<evidence type="ECO:0000256" key="1">
    <source>
        <dbReference type="SAM" id="MobiDB-lite"/>
    </source>
</evidence>
<dbReference type="AlphaFoldDB" id="A0A1E3WE55"/>
<sequence length="66" mass="7453">MPIRSLDELEHQERQEYRARAAGACRGYEFVSAFRPPPDPDDENERPADQTPSQELIAAVREVLGA</sequence>
<reference evidence="2 3" key="1">
    <citation type="journal article" date="2016" name="Environ. Microbiol.">
        <title>New Methyloceanibacter diversity from North Sea sediments includes methanotroph containing solely the soluble methane monooxygenase.</title>
        <authorList>
            <person name="Vekeman B."/>
            <person name="Kerckhof F.M."/>
            <person name="Cremers G."/>
            <person name="de Vos P."/>
            <person name="Vandamme P."/>
            <person name="Boon N."/>
            <person name="Op den Camp H.J."/>
            <person name="Heylen K."/>
        </authorList>
    </citation>
    <scope>NUCLEOTIDE SEQUENCE [LARGE SCALE GENOMIC DNA]</scope>
    <source>
        <strain evidence="2 3">R-67177</strain>
    </source>
</reference>
<accession>A0A1E3WE55</accession>
<evidence type="ECO:0000313" key="2">
    <source>
        <dbReference type="EMBL" id="ODS03792.1"/>
    </source>
</evidence>
<keyword evidence="3" id="KW-1185">Reference proteome</keyword>
<gene>
    <name evidence="2" type="ORF">AUC71_07760</name>
</gene>
<proteinExistence type="predicted"/>
<organism evidence="2 3">
    <name type="scientific">Methyloceanibacter marginalis</name>
    <dbReference type="NCBI Taxonomy" id="1774971"/>
    <lineage>
        <taxon>Bacteria</taxon>
        <taxon>Pseudomonadati</taxon>
        <taxon>Pseudomonadota</taxon>
        <taxon>Alphaproteobacteria</taxon>
        <taxon>Hyphomicrobiales</taxon>
        <taxon>Hyphomicrobiaceae</taxon>
        <taxon>Methyloceanibacter</taxon>
    </lineage>
</organism>
<dbReference type="Proteomes" id="UP000095042">
    <property type="component" value="Unassembled WGS sequence"/>
</dbReference>
<protein>
    <submittedName>
        <fullName evidence="2">Uncharacterized protein</fullName>
    </submittedName>
</protein>
<feature type="region of interest" description="Disordered" evidence="1">
    <location>
        <begin position="33"/>
        <end position="53"/>
    </location>
</feature>
<evidence type="ECO:0000313" key="3">
    <source>
        <dbReference type="Proteomes" id="UP000095042"/>
    </source>
</evidence>
<name>A0A1E3WE55_9HYPH</name>
<dbReference type="EMBL" id="LPWD01000050">
    <property type="protein sequence ID" value="ODS03792.1"/>
    <property type="molecule type" value="Genomic_DNA"/>
</dbReference>
<comment type="caution">
    <text evidence="2">The sequence shown here is derived from an EMBL/GenBank/DDBJ whole genome shotgun (WGS) entry which is preliminary data.</text>
</comment>